<dbReference type="HOGENOM" id="CLU_858445_0_0_1"/>
<dbReference type="GO" id="GO:0000175">
    <property type="term" value="F:3'-5'-RNA exonuclease activity"/>
    <property type="evidence" value="ECO:0007669"/>
    <property type="project" value="TreeGrafter"/>
</dbReference>
<dbReference type="RefSeq" id="XP_003645165.1">
    <property type="nucleotide sequence ID" value="XM_003645117.1"/>
</dbReference>
<dbReference type="OMA" id="QVYTYVP"/>
<dbReference type="PANTHER" id="PTHR12121:SF11">
    <property type="entry name" value="RNA EXONUCLEASE NGL1"/>
    <property type="match status" value="1"/>
</dbReference>
<dbReference type="InterPro" id="IPR005135">
    <property type="entry name" value="Endo/exonuclease/phosphatase"/>
</dbReference>
<dbReference type="InterPro" id="IPR050410">
    <property type="entry name" value="CCR4/nocturin_mRNA_transcr"/>
</dbReference>
<protein>
    <recommendedName>
        <fullName evidence="1">Endonuclease/exonuclease/phosphatase domain-containing protein</fullName>
    </recommendedName>
</protein>
<evidence type="ECO:0000313" key="3">
    <source>
        <dbReference type="Proteomes" id="UP000006790"/>
    </source>
</evidence>
<dbReference type="SUPFAM" id="SSF56219">
    <property type="entry name" value="DNase I-like"/>
    <property type="match status" value="1"/>
</dbReference>
<dbReference type="AlphaFoldDB" id="G8JNS3"/>
<dbReference type="Proteomes" id="UP000006790">
    <property type="component" value="Chromosome 2"/>
</dbReference>
<feature type="domain" description="Endonuclease/exonuclease/phosphatase" evidence="1">
    <location>
        <begin position="33"/>
        <end position="357"/>
    </location>
</feature>
<dbReference type="GeneID" id="11468371"/>
<dbReference type="OrthoDB" id="428734at2759"/>
<dbReference type="InParanoid" id="G8JNS3"/>
<evidence type="ECO:0000259" key="1">
    <source>
        <dbReference type="Pfam" id="PF03372"/>
    </source>
</evidence>
<accession>G8JNS3</accession>
<dbReference type="STRING" id="931890.G8JNS3"/>
<dbReference type="FunCoup" id="G8JNS3">
    <property type="interactions" value="69"/>
</dbReference>
<name>G8JNS3_ERECY</name>
<dbReference type="Pfam" id="PF03372">
    <property type="entry name" value="Exo_endo_phos"/>
    <property type="match status" value="1"/>
</dbReference>
<proteinExistence type="predicted"/>
<dbReference type="PANTHER" id="PTHR12121">
    <property type="entry name" value="CARBON CATABOLITE REPRESSOR PROTEIN 4"/>
    <property type="match status" value="1"/>
</dbReference>
<reference evidence="3" key="1">
    <citation type="journal article" date="2012" name="G3 (Bethesda)">
        <title>Pichia sorbitophila, an interspecies yeast hybrid reveals early steps of genome resolution following polyploidization.</title>
        <authorList>
            <person name="Leh Louis V."/>
            <person name="Despons L."/>
            <person name="Friedrich A."/>
            <person name="Martin T."/>
            <person name="Durrens P."/>
            <person name="Casaregola S."/>
            <person name="Neuveglise C."/>
            <person name="Fairhead C."/>
            <person name="Marck C."/>
            <person name="Cruz J.A."/>
            <person name="Straub M.L."/>
            <person name="Kugler V."/>
            <person name="Sacerdot C."/>
            <person name="Uzunov Z."/>
            <person name="Thierry A."/>
            <person name="Weiss S."/>
            <person name="Bleykasten C."/>
            <person name="De Montigny J."/>
            <person name="Jacques N."/>
            <person name="Jung P."/>
            <person name="Lemaire M."/>
            <person name="Mallet S."/>
            <person name="Morel G."/>
            <person name="Richard G.F."/>
            <person name="Sarkar A."/>
            <person name="Savel G."/>
            <person name="Schacherer J."/>
            <person name="Seret M.L."/>
            <person name="Talla E."/>
            <person name="Samson G."/>
            <person name="Jubin C."/>
            <person name="Poulain J."/>
            <person name="Vacherie B."/>
            <person name="Barbe V."/>
            <person name="Pelletier E."/>
            <person name="Sherman D.J."/>
            <person name="Westhof E."/>
            <person name="Weissenbach J."/>
            <person name="Baret P.V."/>
            <person name="Wincker P."/>
            <person name="Gaillardin C."/>
            <person name="Dujon B."/>
            <person name="Souciet J.L."/>
        </authorList>
    </citation>
    <scope>NUCLEOTIDE SEQUENCE [LARGE SCALE GENOMIC DNA]</scope>
    <source>
        <strain evidence="3">CBS 270.75 / DBVPG 7215 / KCTC 17166 / NRRL Y-17582</strain>
    </source>
</reference>
<gene>
    <name evidence="2" type="ordered locus">Ecym_2636</name>
</gene>
<keyword evidence="3" id="KW-1185">Reference proteome</keyword>
<evidence type="ECO:0000313" key="2">
    <source>
        <dbReference type="EMBL" id="AET38348.1"/>
    </source>
</evidence>
<dbReference type="eggNOG" id="KOG0620">
    <property type="taxonomic scope" value="Eukaryota"/>
</dbReference>
<dbReference type="KEGG" id="erc:Ecym_2636"/>
<dbReference type="InterPro" id="IPR036691">
    <property type="entry name" value="Endo/exonu/phosph_ase_sf"/>
</dbReference>
<sequence length="367" mass="42986">MIHRRIVPISKNSHLKLMNGTNNVSSNKTLSVLTYNMLSPYYMWPQVYTYVPDKFKDWNYRHKLLEYELFYKHKADILCLQELTTEDYNQFWRKQMKRRLSYGSNFISKPPPKYWTAGLQEMDGVGTFYNTEKLEFISSTVIYLNDFLSMFSKRELDWMSRRQITQTNGANDPVTTRSLLSILLDRNQVCLFVCLREKDTKSLIVVVNTHLYWKYDEVKLSQCLTIMRKLKQVINKLTTTLEGVTYSQIKIILGGDLNSTRDSLLIKFLNGNIITHGELNLQNSMRPFLSHNVYDSVPHGIFDNTCYSGKLKGIFDYIWFHERDFKLISVLSGKEVSEELSSTGQFGLPNEIHPSDHIPIFIEFEIL</sequence>
<dbReference type="Gene3D" id="3.60.10.10">
    <property type="entry name" value="Endonuclease/exonuclease/phosphatase"/>
    <property type="match status" value="1"/>
</dbReference>
<organism evidence="2 3">
    <name type="scientific">Eremothecium cymbalariae (strain CBS 270.75 / DBVPG 7215 / KCTC 17166 / NRRL Y-17582)</name>
    <name type="common">Yeast</name>
    <dbReference type="NCBI Taxonomy" id="931890"/>
    <lineage>
        <taxon>Eukaryota</taxon>
        <taxon>Fungi</taxon>
        <taxon>Dikarya</taxon>
        <taxon>Ascomycota</taxon>
        <taxon>Saccharomycotina</taxon>
        <taxon>Saccharomycetes</taxon>
        <taxon>Saccharomycetales</taxon>
        <taxon>Saccharomycetaceae</taxon>
        <taxon>Eremothecium</taxon>
    </lineage>
</organism>
<dbReference type="EMBL" id="CP002498">
    <property type="protein sequence ID" value="AET38348.1"/>
    <property type="molecule type" value="Genomic_DNA"/>
</dbReference>